<name>A0ABP9DTJ2_9GAMM</name>
<protein>
    <recommendedName>
        <fullName evidence="1">YdhG-like domain-containing protein</fullName>
    </recommendedName>
</protein>
<evidence type="ECO:0000259" key="1">
    <source>
        <dbReference type="Pfam" id="PF08818"/>
    </source>
</evidence>
<dbReference type="Pfam" id="PF08818">
    <property type="entry name" value="DUF1801"/>
    <property type="match status" value="1"/>
</dbReference>
<keyword evidence="3" id="KW-1185">Reference proteome</keyword>
<dbReference type="SUPFAM" id="SSF159888">
    <property type="entry name" value="YdhG-like"/>
    <property type="match status" value="1"/>
</dbReference>
<evidence type="ECO:0000313" key="2">
    <source>
        <dbReference type="EMBL" id="GAA4855950.1"/>
    </source>
</evidence>
<feature type="domain" description="YdhG-like" evidence="1">
    <location>
        <begin position="25"/>
        <end position="129"/>
    </location>
</feature>
<organism evidence="2 3">
    <name type="scientific">Luteimonas vadosa</name>
    <dbReference type="NCBI Taxonomy" id="1165507"/>
    <lineage>
        <taxon>Bacteria</taxon>
        <taxon>Pseudomonadati</taxon>
        <taxon>Pseudomonadota</taxon>
        <taxon>Gammaproteobacteria</taxon>
        <taxon>Lysobacterales</taxon>
        <taxon>Lysobacteraceae</taxon>
        <taxon>Luteimonas</taxon>
    </lineage>
</organism>
<dbReference type="RefSeq" id="WP_345293867.1">
    <property type="nucleotide sequence ID" value="NZ_BAABJY010000001.1"/>
</dbReference>
<dbReference type="EMBL" id="BAABJY010000001">
    <property type="protein sequence ID" value="GAA4855950.1"/>
    <property type="molecule type" value="Genomic_DNA"/>
</dbReference>
<sequence length="139" mass="15541">MAELKTKPGTESVAAFIDAVEDEGKRKDCKALVAMMRKATGCKPVLWGGAMVGFDRYRYRYDSGREGEWFIVGFAPRKQTLSVYIMPGFEAFSELRAKLGKHSTGRSCLYIKRLADVDMDVLEALIEASVVVMRTRHPG</sequence>
<evidence type="ECO:0000313" key="3">
    <source>
        <dbReference type="Proteomes" id="UP001501323"/>
    </source>
</evidence>
<dbReference type="InterPro" id="IPR014922">
    <property type="entry name" value="YdhG-like"/>
</dbReference>
<proteinExistence type="predicted"/>
<comment type="caution">
    <text evidence="2">The sequence shown here is derived from an EMBL/GenBank/DDBJ whole genome shotgun (WGS) entry which is preliminary data.</text>
</comment>
<reference evidence="3" key="1">
    <citation type="journal article" date="2019" name="Int. J. Syst. Evol. Microbiol.">
        <title>The Global Catalogue of Microorganisms (GCM) 10K type strain sequencing project: providing services to taxonomists for standard genome sequencing and annotation.</title>
        <authorList>
            <consortium name="The Broad Institute Genomics Platform"/>
            <consortium name="The Broad Institute Genome Sequencing Center for Infectious Disease"/>
            <person name="Wu L."/>
            <person name="Ma J."/>
        </authorList>
    </citation>
    <scope>NUCLEOTIDE SEQUENCE [LARGE SCALE GENOMIC DNA]</scope>
    <source>
        <strain evidence="3">JCM 18392</strain>
    </source>
</reference>
<gene>
    <name evidence="2" type="ORF">GCM10023332_04470</name>
</gene>
<dbReference type="Gene3D" id="3.90.1150.200">
    <property type="match status" value="1"/>
</dbReference>
<accession>A0ABP9DTJ2</accession>
<dbReference type="Proteomes" id="UP001501323">
    <property type="component" value="Unassembled WGS sequence"/>
</dbReference>